<dbReference type="AlphaFoldDB" id="A0A1A3GS77"/>
<dbReference type="GO" id="GO:0051213">
    <property type="term" value="F:dioxygenase activity"/>
    <property type="evidence" value="ECO:0007669"/>
    <property type="project" value="UniProtKB-KW"/>
</dbReference>
<proteinExistence type="predicted"/>
<dbReference type="InterPro" id="IPR004360">
    <property type="entry name" value="Glyas_Fos-R_dOase_dom"/>
</dbReference>
<dbReference type="EMBL" id="LZLC01000203">
    <property type="protein sequence ID" value="OBJ38236.1"/>
    <property type="molecule type" value="Genomic_DNA"/>
</dbReference>
<dbReference type="PROSITE" id="PS51819">
    <property type="entry name" value="VOC"/>
    <property type="match status" value="1"/>
</dbReference>
<dbReference type="PANTHER" id="PTHR35006:SF2">
    <property type="entry name" value="GLYOXALASE FAMILY PROTEIN (AFU_ORTHOLOGUE AFUA_5G14830)"/>
    <property type="match status" value="1"/>
</dbReference>
<dbReference type="InterPro" id="IPR029068">
    <property type="entry name" value="Glyas_Bleomycin-R_OHBP_Dase"/>
</dbReference>
<evidence type="ECO:0000313" key="3">
    <source>
        <dbReference type="Proteomes" id="UP000093898"/>
    </source>
</evidence>
<comment type="caution">
    <text evidence="2">The sequence shown here is derived from an EMBL/GenBank/DDBJ whole genome shotgun (WGS) entry which is preliminary data.</text>
</comment>
<dbReference type="InterPro" id="IPR037523">
    <property type="entry name" value="VOC_core"/>
</dbReference>
<dbReference type="PANTHER" id="PTHR35006">
    <property type="entry name" value="GLYOXALASE FAMILY PROTEIN (AFU_ORTHOLOGUE AFUA_5G14830)"/>
    <property type="match status" value="1"/>
</dbReference>
<dbReference type="Pfam" id="PF00903">
    <property type="entry name" value="Glyoxalase"/>
    <property type="match status" value="1"/>
</dbReference>
<evidence type="ECO:0000313" key="2">
    <source>
        <dbReference type="EMBL" id="OBJ38236.1"/>
    </source>
</evidence>
<gene>
    <name evidence="2" type="ORF">A5630_03095</name>
</gene>
<organism evidence="2 3">
    <name type="scientific">Mycolicibacterium mucogenicum</name>
    <name type="common">Mycobacterium mucogenicum</name>
    <dbReference type="NCBI Taxonomy" id="56689"/>
    <lineage>
        <taxon>Bacteria</taxon>
        <taxon>Bacillati</taxon>
        <taxon>Actinomycetota</taxon>
        <taxon>Actinomycetes</taxon>
        <taxon>Mycobacteriales</taxon>
        <taxon>Mycobacteriaceae</taxon>
        <taxon>Mycolicibacterium</taxon>
    </lineage>
</organism>
<name>A0A1A3GS77_MYCMU</name>
<dbReference type="SUPFAM" id="SSF54593">
    <property type="entry name" value="Glyoxalase/Bleomycin resistance protein/Dihydroxybiphenyl dioxygenase"/>
    <property type="match status" value="1"/>
</dbReference>
<dbReference type="RefSeq" id="WP_064984497.1">
    <property type="nucleotide sequence ID" value="NZ_LZLC01000203.1"/>
</dbReference>
<keyword evidence="2" id="KW-0560">Oxidoreductase</keyword>
<dbReference type="STRING" id="56689.GCA_001291445_00632"/>
<dbReference type="Proteomes" id="UP000093898">
    <property type="component" value="Unassembled WGS sequence"/>
</dbReference>
<feature type="domain" description="VOC" evidence="1">
    <location>
        <begin position="1"/>
        <end position="128"/>
    </location>
</feature>
<protein>
    <submittedName>
        <fullName evidence="2">Extradiol dioxygenase</fullName>
    </submittedName>
</protein>
<reference evidence="2 3" key="1">
    <citation type="submission" date="2016-06" db="EMBL/GenBank/DDBJ databases">
        <authorList>
            <person name="Kjaerup R.B."/>
            <person name="Dalgaard T.S."/>
            <person name="Juul-Madsen H.R."/>
        </authorList>
    </citation>
    <scope>NUCLEOTIDE SEQUENCE [LARGE SCALE GENOMIC DNA]</scope>
    <source>
        <strain evidence="2 3">1127319.6</strain>
    </source>
</reference>
<dbReference type="OrthoDB" id="5242506at2"/>
<sequence>MLGHLGINVPDLGAAKNYYDEFMPLVGFEPFIAADDEFAFRPAGGKPGTYLFFYPTAEPDDHSRHRTGLQHLAFMVKTRSAVERVHEFVQRTGGEVLHAPQSFPQYPPPYFAMFWLDPFGIMLEAVCHHDAQ</sequence>
<accession>A0A1A3GS77</accession>
<keyword evidence="2" id="KW-0223">Dioxygenase</keyword>
<evidence type="ECO:0000259" key="1">
    <source>
        <dbReference type="PROSITE" id="PS51819"/>
    </source>
</evidence>
<dbReference type="Gene3D" id="3.10.180.10">
    <property type="entry name" value="2,3-Dihydroxybiphenyl 1,2-Dioxygenase, domain 1"/>
    <property type="match status" value="1"/>
</dbReference>